<dbReference type="AlphaFoldDB" id="A0A2K9J1N4"/>
<dbReference type="Proteomes" id="UP000234237">
    <property type="component" value="Chromosome"/>
</dbReference>
<proteinExistence type="predicted"/>
<evidence type="ECO:0000313" key="1">
    <source>
        <dbReference type="EMBL" id="AUJ25839.1"/>
    </source>
</evidence>
<evidence type="ECO:0000313" key="2">
    <source>
        <dbReference type="Proteomes" id="UP000234237"/>
    </source>
</evidence>
<protein>
    <submittedName>
        <fullName evidence="1">Uncharacterized protein</fullName>
    </submittedName>
</protein>
<dbReference type="KEGG" id="vpn:A21D_02793"/>
<sequence>MLYNVFIHKASDGKRSIYAYLIQNARTGSYTEHVIDKKIKRNDSENDFKAFQAIIRHTAKQTDIHKANFIFVKNMTEFLYQLVGIEETEHTYLRDSTNWLLQRFIDYKFEGSNGEEHQAVAVIDNGMQELERHKSALYRFQRLIKKLKGEDLTYE</sequence>
<dbReference type="RefSeq" id="WP_077703142.1">
    <property type="nucleotide sequence ID" value="NZ_CP018622.1"/>
</dbReference>
<accession>A0A2K9J1N4</accession>
<dbReference type="EMBL" id="CP018622">
    <property type="protein sequence ID" value="AUJ25839.1"/>
    <property type="molecule type" value="Genomic_DNA"/>
</dbReference>
<name>A0A2K9J1N4_9BACI</name>
<dbReference type="STRING" id="302167.GCA_900166595_01622"/>
<organism evidence="1 2">
    <name type="scientific">Virgibacillus dokdonensis</name>
    <dbReference type="NCBI Taxonomy" id="302167"/>
    <lineage>
        <taxon>Bacteria</taxon>
        <taxon>Bacillati</taxon>
        <taxon>Bacillota</taxon>
        <taxon>Bacilli</taxon>
        <taxon>Bacillales</taxon>
        <taxon>Bacillaceae</taxon>
        <taxon>Virgibacillus</taxon>
    </lineage>
</organism>
<reference evidence="2" key="1">
    <citation type="submission" date="2016-11" db="EMBL/GenBank/DDBJ databases">
        <title>Complete genome sequence of Virgibacillus pantothenticus 21D, a halophilic bacterium isolated from the deep hypersaline anoxic basin Discovery in the Mediterranean Sea.</title>
        <authorList>
            <person name="Zeaiter Z."/>
            <person name="Booth J.M."/>
            <person name="Prosdocimi E.M."/>
            <person name="Mapelli F."/>
            <person name="Fusi M."/>
            <person name="Daffonchio D."/>
            <person name="Borin S."/>
            <person name="Crotti E."/>
        </authorList>
    </citation>
    <scope>NUCLEOTIDE SEQUENCE [LARGE SCALE GENOMIC DNA]</scope>
    <source>
        <strain evidence="2">21D</strain>
    </source>
</reference>
<gene>
    <name evidence="1" type="ORF">A21D_02793</name>
</gene>